<dbReference type="AlphaFoldDB" id="A0A0P0V9H6"/>
<evidence type="ECO:0000313" key="1">
    <source>
        <dbReference type="EMBL" id="BAS74840.1"/>
    </source>
</evidence>
<gene>
    <name evidence="1" type="ordered locus">Os01g0806600</name>
    <name evidence="1" type="ORF">OSNPB_010806600</name>
</gene>
<accession>A0A0P0V9H6</accession>
<protein>
    <submittedName>
        <fullName evidence="1">Os01g0806600 protein</fullName>
    </submittedName>
</protein>
<dbReference type="InParanoid" id="A0A0P0V9H6"/>
<organism evidence="1 2">
    <name type="scientific">Oryza sativa subsp. japonica</name>
    <name type="common">Rice</name>
    <dbReference type="NCBI Taxonomy" id="39947"/>
    <lineage>
        <taxon>Eukaryota</taxon>
        <taxon>Viridiplantae</taxon>
        <taxon>Streptophyta</taxon>
        <taxon>Embryophyta</taxon>
        <taxon>Tracheophyta</taxon>
        <taxon>Spermatophyta</taxon>
        <taxon>Magnoliopsida</taxon>
        <taxon>Liliopsida</taxon>
        <taxon>Poales</taxon>
        <taxon>Poaceae</taxon>
        <taxon>BOP clade</taxon>
        <taxon>Oryzoideae</taxon>
        <taxon>Oryzeae</taxon>
        <taxon>Oryzinae</taxon>
        <taxon>Oryza</taxon>
        <taxon>Oryza sativa</taxon>
    </lineage>
</organism>
<feature type="non-terminal residue" evidence="1">
    <location>
        <position position="1"/>
    </location>
</feature>
<sequence length="108" mass="12345">FDPTIGRLSGKAMPYPKFFSLLGSLQRTVSPHAKTYMQRRLLRPQFAQSAARQLKQQATSFSTVLLPLLFFHIDPGIDDIEQLHALQPPPVIPTKHFRPFFLLCLWGL</sequence>
<proteinExistence type="predicted"/>
<dbReference type="EMBL" id="AP014957">
    <property type="protein sequence ID" value="BAS74840.1"/>
    <property type="molecule type" value="Genomic_DNA"/>
</dbReference>
<dbReference type="Gramene" id="Os01t0806600-01">
    <property type="protein sequence ID" value="Os01t0806600-01"/>
    <property type="gene ID" value="Os01g0806600"/>
</dbReference>
<name>A0A0P0V9H6_ORYSJ</name>
<dbReference type="PaxDb" id="39947-A0A0P0V9H6"/>
<reference evidence="1 2" key="3">
    <citation type="journal article" date="2013" name="Rice">
        <title>Improvement of the Oryza sativa Nipponbare reference genome using next generation sequence and optical map data.</title>
        <authorList>
            <person name="Kawahara Y."/>
            <person name="de la Bastide M."/>
            <person name="Hamilton J.P."/>
            <person name="Kanamori H."/>
            <person name="McCombie W.R."/>
            <person name="Ouyang S."/>
            <person name="Schwartz D.C."/>
            <person name="Tanaka T."/>
            <person name="Wu J."/>
            <person name="Zhou S."/>
            <person name="Childs K.L."/>
            <person name="Davidson R.M."/>
            <person name="Lin H."/>
            <person name="Quesada-Ocampo L."/>
            <person name="Vaillancourt B."/>
            <person name="Sakai H."/>
            <person name="Lee S.S."/>
            <person name="Kim J."/>
            <person name="Numa H."/>
            <person name="Itoh T."/>
            <person name="Buell C.R."/>
            <person name="Matsumoto T."/>
        </authorList>
    </citation>
    <scope>NUCLEOTIDE SEQUENCE [LARGE SCALE GENOMIC DNA]</scope>
    <source>
        <strain evidence="2">cv. Nipponbare</strain>
    </source>
</reference>
<reference evidence="2" key="1">
    <citation type="journal article" date="2005" name="Nature">
        <title>The map-based sequence of the rice genome.</title>
        <authorList>
            <consortium name="International rice genome sequencing project (IRGSP)"/>
            <person name="Matsumoto T."/>
            <person name="Wu J."/>
            <person name="Kanamori H."/>
            <person name="Katayose Y."/>
            <person name="Fujisawa M."/>
            <person name="Namiki N."/>
            <person name="Mizuno H."/>
            <person name="Yamamoto K."/>
            <person name="Antonio B.A."/>
            <person name="Baba T."/>
            <person name="Sakata K."/>
            <person name="Nagamura Y."/>
            <person name="Aoki H."/>
            <person name="Arikawa K."/>
            <person name="Arita K."/>
            <person name="Bito T."/>
            <person name="Chiden Y."/>
            <person name="Fujitsuka N."/>
            <person name="Fukunaka R."/>
            <person name="Hamada M."/>
            <person name="Harada C."/>
            <person name="Hayashi A."/>
            <person name="Hijishita S."/>
            <person name="Honda M."/>
            <person name="Hosokawa S."/>
            <person name="Ichikawa Y."/>
            <person name="Idonuma A."/>
            <person name="Iijima M."/>
            <person name="Ikeda M."/>
            <person name="Ikeno M."/>
            <person name="Ito K."/>
            <person name="Ito S."/>
            <person name="Ito T."/>
            <person name="Ito Y."/>
            <person name="Ito Y."/>
            <person name="Iwabuchi A."/>
            <person name="Kamiya K."/>
            <person name="Karasawa W."/>
            <person name="Kurita K."/>
            <person name="Katagiri S."/>
            <person name="Kikuta A."/>
            <person name="Kobayashi H."/>
            <person name="Kobayashi N."/>
            <person name="Machita K."/>
            <person name="Maehara T."/>
            <person name="Masukawa M."/>
            <person name="Mizubayashi T."/>
            <person name="Mukai Y."/>
            <person name="Nagasaki H."/>
            <person name="Nagata Y."/>
            <person name="Naito S."/>
            <person name="Nakashima M."/>
            <person name="Nakama Y."/>
            <person name="Nakamichi Y."/>
            <person name="Nakamura M."/>
            <person name="Meguro A."/>
            <person name="Negishi M."/>
            <person name="Ohta I."/>
            <person name="Ohta T."/>
            <person name="Okamoto M."/>
            <person name="Ono N."/>
            <person name="Saji S."/>
            <person name="Sakaguchi M."/>
            <person name="Sakai K."/>
            <person name="Shibata M."/>
            <person name="Shimokawa T."/>
            <person name="Song J."/>
            <person name="Takazaki Y."/>
            <person name="Terasawa K."/>
            <person name="Tsugane M."/>
            <person name="Tsuji K."/>
            <person name="Ueda S."/>
            <person name="Waki K."/>
            <person name="Yamagata H."/>
            <person name="Yamamoto M."/>
            <person name="Yamamoto S."/>
            <person name="Yamane H."/>
            <person name="Yoshiki S."/>
            <person name="Yoshihara R."/>
            <person name="Yukawa K."/>
            <person name="Zhong H."/>
            <person name="Yano M."/>
            <person name="Yuan Q."/>
            <person name="Ouyang S."/>
            <person name="Liu J."/>
            <person name="Jones K.M."/>
            <person name="Gansberger K."/>
            <person name="Moffat K."/>
            <person name="Hill J."/>
            <person name="Bera J."/>
            <person name="Fadrosh D."/>
            <person name="Jin S."/>
            <person name="Johri S."/>
            <person name="Kim M."/>
            <person name="Overton L."/>
            <person name="Reardon M."/>
            <person name="Tsitrin T."/>
            <person name="Vuong H."/>
            <person name="Weaver B."/>
            <person name="Ciecko A."/>
            <person name="Tallon L."/>
            <person name="Jackson J."/>
            <person name="Pai G."/>
            <person name="Aken S.V."/>
            <person name="Utterback T."/>
            <person name="Reidmuller S."/>
            <person name="Feldblyum T."/>
            <person name="Hsiao J."/>
            <person name="Zismann V."/>
            <person name="Iobst S."/>
            <person name="de Vazeille A.R."/>
            <person name="Buell C.R."/>
            <person name="Ying K."/>
            <person name="Li Y."/>
            <person name="Lu T."/>
            <person name="Huang Y."/>
            <person name="Zhao Q."/>
            <person name="Feng Q."/>
            <person name="Zhang L."/>
            <person name="Zhu J."/>
            <person name="Weng Q."/>
            <person name="Mu J."/>
            <person name="Lu Y."/>
            <person name="Fan D."/>
            <person name="Liu Y."/>
            <person name="Guan J."/>
            <person name="Zhang Y."/>
            <person name="Yu S."/>
            <person name="Liu X."/>
            <person name="Zhang Y."/>
            <person name="Hong G."/>
            <person name="Han B."/>
            <person name="Choisne N."/>
            <person name="Demange N."/>
            <person name="Orjeda G."/>
            <person name="Samain S."/>
            <person name="Cattolico L."/>
            <person name="Pelletier E."/>
            <person name="Couloux A."/>
            <person name="Segurens B."/>
            <person name="Wincker P."/>
            <person name="D'Hont A."/>
            <person name="Scarpelli C."/>
            <person name="Weissenbach J."/>
            <person name="Salanoubat M."/>
            <person name="Quetier F."/>
            <person name="Yu Y."/>
            <person name="Kim H.R."/>
            <person name="Rambo T."/>
            <person name="Currie J."/>
            <person name="Collura K."/>
            <person name="Luo M."/>
            <person name="Yang T."/>
            <person name="Ammiraju J.S.S."/>
            <person name="Engler F."/>
            <person name="Soderlund C."/>
            <person name="Wing R.A."/>
            <person name="Palmer L.E."/>
            <person name="de la Bastide M."/>
            <person name="Spiegel L."/>
            <person name="Nascimento L."/>
            <person name="Zutavern T."/>
            <person name="O'Shaughnessy A."/>
            <person name="Dike S."/>
            <person name="Dedhia N."/>
            <person name="Preston R."/>
            <person name="Balija V."/>
            <person name="McCombie W.R."/>
            <person name="Chow T."/>
            <person name="Chen H."/>
            <person name="Chung M."/>
            <person name="Chen C."/>
            <person name="Shaw J."/>
            <person name="Wu H."/>
            <person name="Hsiao K."/>
            <person name="Chao Y."/>
            <person name="Chu M."/>
            <person name="Cheng C."/>
            <person name="Hour A."/>
            <person name="Lee P."/>
            <person name="Lin S."/>
            <person name="Lin Y."/>
            <person name="Liou J."/>
            <person name="Liu S."/>
            <person name="Hsing Y."/>
            <person name="Raghuvanshi S."/>
            <person name="Mohanty A."/>
            <person name="Bharti A.K."/>
            <person name="Gaur A."/>
            <person name="Gupta V."/>
            <person name="Kumar D."/>
            <person name="Ravi V."/>
            <person name="Vij S."/>
            <person name="Kapur A."/>
            <person name="Khurana P."/>
            <person name="Khurana P."/>
            <person name="Khurana J.P."/>
            <person name="Tyagi A.K."/>
            <person name="Gaikwad K."/>
            <person name="Singh A."/>
            <person name="Dalal V."/>
            <person name="Srivastava S."/>
            <person name="Dixit A."/>
            <person name="Pal A.K."/>
            <person name="Ghazi I.A."/>
            <person name="Yadav M."/>
            <person name="Pandit A."/>
            <person name="Bhargava A."/>
            <person name="Sureshbabu K."/>
            <person name="Batra K."/>
            <person name="Sharma T.R."/>
            <person name="Mohapatra T."/>
            <person name="Singh N.K."/>
            <person name="Messing J."/>
            <person name="Nelson A.B."/>
            <person name="Fuks G."/>
            <person name="Kavchok S."/>
            <person name="Keizer G."/>
            <person name="Linton E."/>
            <person name="Llaca V."/>
            <person name="Song R."/>
            <person name="Tanyolac B."/>
            <person name="Young S."/>
            <person name="Ho-Il K."/>
            <person name="Hahn J.H."/>
            <person name="Sangsakoo G."/>
            <person name="Vanavichit A."/>
            <person name="de Mattos Luiz.A.T."/>
            <person name="Zimmer P.D."/>
            <person name="Malone G."/>
            <person name="Dellagostin O."/>
            <person name="de Oliveira A.C."/>
            <person name="Bevan M."/>
            <person name="Bancroft I."/>
            <person name="Minx P."/>
            <person name="Cordum H."/>
            <person name="Wilson R."/>
            <person name="Cheng Z."/>
            <person name="Jin W."/>
            <person name="Jiang J."/>
            <person name="Leong S.A."/>
            <person name="Iwama H."/>
            <person name="Gojobori T."/>
            <person name="Itoh T."/>
            <person name="Niimura Y."/>
            <person name="Fujii Y."/>
            <person name="Habara T."/>
            <person name="Sakai H."/>
            <person name="Sato Y."/>
            <person name="Wilson G."/>
            <person name="Kumar K."/>
            <person name="McCouch S."/>
            <person name="Juretic N."/>
            <person name="Hoen D."/>
            <person name="Wright S."/>
            <person name="Bruskiewich R."/>
            <person name="Bureau T."/>
            <person name="Miyao A."/>
            <person name="Hirochika H."/>
            <person name="Nishikawa T."/>
            <person name="Kadowaki K."/>
            <person name="Sugiura M."/>
            <person name="Burr B."/>
            <person name="Sasaki T."/>
        </authorList>
    </citation>
    <scope>NUCLEOTIDE SEQUENCE [LARGE SCALE GENOMIC DNA]</scope>
    <source>
        <strain evidence="2">cv. Nipponbare</strain>
    </source>
</reference>
<reference evidence="1 2" key="2">
    <citation type="journal article" date="2013" name="Plant Cell Physiol.">
        <title>Rice Annotation Project Database (RAP-DB): an integrative and interactive database for rice genomics.</title>
        <authorList>
            <person name="Sakai H."/>
            <person name="Lee S.S."/>
            <person name="Tanaka T."/>
            <person name="Numa H."/>
            <person name="Kim J."/>
            <person name="Kawahara Y."/>
            <person name="Wakimoto H."/>
            <person name="Yang C.C."/>
            <person name="Iwamoto M."/>
            <person name="Abe T."/>
            <person name="Yamada Y."/>
            <person name="Muto A."/>
            <person name="Inokuchi H."/>
            <person name="Ikemura T."/>
            <person name="Matsumoto T."/>
            <person name="Sasaki T."/>
            <person name="Itoh T."/>
        </authorList>
    </citation>
    <scope>NUCLEOTIDE SEQUENCE [LARGE SCALE GENOMIC DNA]</scope>
    <source>
        <strain evidence="2">cv. Nipponbare</strain>
    </source>
</reference>
<evidence type="ECO:0000313" key="2">
    <source>
        <dbReference type="Proteomes" id="UP000059680"/>
    </source>
</evidence>
<dbReference type="Proteomes" id="UP000059680">
    <property type="component" value="Chromosome 1"/>
</dbReference>
<keyword evidence="2" id="KW-1185">Reference proteome</keyword>